<dbReference type="AlphaFoldDB" id="A0A090DRU5"/>
<gene>
    <name evidence="1" type="ORF">MPL3356_30166</name>
</gene>
<organism evidence="1 2">
    <name type="scientific">Mesorhizobium plurifarium</name>
    <dbReference type="NCBI Taxonomy" id="69974"/>
    <lineage>
        <taxon>Bacteria</taxon>
        <taxon>Pseudomonadati</taxon>
        <taxon>Pseudomonadota</taxon>
        <taxon>Alphaproteobacteria</taxon>
        <taxon>Hyphomicrobiales</taxon>
        <taxon>Phyllobacteriaceae</taxon>
        <taxon>Mesorhizobium</taxon>
    </lineage>
</organism>
<keyword evidence="2" id="KW-1185">Reference proteome</keyword>
<name>A0A090DRU5_MESPL</name>
<evidence type="ECO:0000313" key="1">
    <source>
        <dbReference type="EMBL" id="CDX19449.1"/>
    </source>
</evidence>
<accession>A0A090DRU5</accession>
<sequence>MVGLWSARVAISRNIRRVVIHGRSKERSDARRPEDPCCYVETMLTAQNSAPPVLGPGSRHGS</sequence>
<dbReference type="EMBL" id="CCMZ01000023">
    <property type="protein sequence ID" value="CDX19449.1"/>
    <property type="molecule type" value="Genomic_DNA"/>
</dbReference>
<protein>
    <submittedName>
        <fullName evidence="1">Uncharacterized protein</fullName>
    </submittedName>
</protein>
<dbReference type="Proteomes" id="UP000045285">
    <property type="component" value="Unassembled WGS sequence"/>
</dbReference>
<proteinExistence type="predicted"/>
<reference evidence="2" key="1">
    <citation type="submission" date="2014-08" db="EMBL/GenBank/DDBJ databases">
        <authorList>
            <person name="Moulin L."/>
        </authorList>
    </citation>
    <scope>NUCLEOTIDE SEQUENCE [LARGE SCALE GENOMIC DNA]</scope>
</reference>
<evidence type="ECO:0000313" key="2">
    <source>
        <dbReference type="Proteomes" id="UP000045285"/>
    </source>
</evidence>